<accession>A0A9D4CNE0</accession>
<dbReference type="AlphaFoldDB" id="A0A9D4CNE0"/>
<dbReference type="EMBL" id="JAIWYP010000012">
    <property type="protein sequence ID" value="KAH3728628.1"/>
    <property type="molecule type" value="Genomic_DNA"/>
</dbReference>
<evidence type="ECO:0000313" key="4">
    <source>
        <dbReference type="Proteomes" id="UP000828390"/>
    </source>
</evidence>
<keyword evidence="2" id="KW-0812">Transmembrane</keyword>
<evidence type="ECO:0000313" key="3">
    <source>
        <dbReference type="EMBL" id="KAH3728628.1"/>
    </source>
</evidence>
<name>A0A9D4CNE0_DREPO</name>
<sequence>MTSPRTTTTAKSPSKSGFDGGSFGGGVGLGLGIALGLFCVYRCYVASKNKRHGYSKAY</sequence>
<dbReference type="Proteomes" id="UP000828390">
    <property type="component" value="Unassembled WGS sequence"/>
</dbReference>
<evidence type="ECO:0000256" key="2">
    <source>
        <dbReference type="SAM" id="Phobius"/>
    </source>
</evidence>
<feature type="region of interest" description="Disordered" evidence="1">
    <location>
        <begin position="1"/>
        <end position="20"/>
    </location>
</feature>
<keyword evidence="4" id="KW-1185">Reference proteome</keyword>
<evidence type="ECO:0000256" key="1">
    <source>
        <dbReference type="SAM" id="MobiDB-lite"/>
    </source>
</evidence>
<feature type="compositionally biased region" description="Polar residues" evidence="1">
    <location>
        <begin position="1"/>
        <end position="15"/>
    </location>
</feature>
<reference evidence="3" key="2">
    <citation type="submission" date="2020-11" db="EMBL/GenBank/DDBJ databases">
        <authorList>
            <person name="McCartney M.A."/>
            <person name="Auch B."/>
            <person name="Kono T."/>
            <person name="Mallez S."/>
            <person name="Becker A."/>
            <person name="Gohl D.M."/>
            <person name="Silverstein K.A.T."/>
            <person name="Koren S."/>
            <person name="Bechman K.B."/>
            <person name="Herman A."/>
            <person name="Abrahante J.E."/>
            <person name="Garbe J."/>
        </authorList>
    </citation>
    <scope>NUCLEOTIDE SEQUENCE</scope>
    <source>
        <strain evidence="3">Duluth1</strain>
        <tissue evidence="3">Whole animal</tissue>
    </source>
</reference>
<feature type="transmembrane region" description="Helical" evidence="2">
    <location>
        <begin position="20"/>
        <end position="41"/>
    </location>
</feature>
<keyword evidence="2" id="KW-0472">Membrane</keyword>
<gene>
    <name evidence="3" type="ORF">DPMN_054587</name>
</gene>
<reference evidence="3" key="1">
    <citation type="journal article" date="2019" name="bioRxiv">
        <title>The Genome of the Zebra Mussel, Dreissena polymorpha: A Resource for Invasive Species Research.</title>
        <authorList>
            <person name="McCartney M.A."/>
            <person name="Auch B."/>
            <person name="Kono T."/>
            <person name="Mallez S."/>
            <person name="Zhang Y."/>
            <person name="Obille A."/>
            <person name="Becker A."/>
            <person name="Abrahante J.E."/>
            <person name="Garbe J."/>
            <person name="Badalamenti J.P."/>
            <person name="Herman A."/>
            <person name="Mangelson H."/>
            <person name="Liachko I."/>
            <person name="Sullivan S."/>
            <person name="Sone E.D."/>
            <person name="Koren S."/>
            <person name="Silverstein K.A.T."/>
            <person name="Beckman K.B."/>
            <person name="Gohl D.M."/>
        </authorList>
    </citation>
    <scope>NUCLEOTIDE SEQUENCE</scope>
    <source>
        <strain evidence="3">Duluth1</strain>
        <tissue evidence="3">Whole animal</tissue>
    </source>
</reference>
<keyword evidence="2" id="KW-1133">Transmembrane helix</keyword>
<protein>
    <submittedName>
        <fullName evidence="3">Uncharacterized protein</fullName>
    </submittedName>
</protein>
<organism evidence="3 4">
    <name type="scientific">Dreissena polymorpha</name>
    <name type="common">Zebra mussel</name>
    <name type="synonym">Mytilus polymorpha</name>
    <dbReference type="NCBI Taxonomy" id="45954"/>
    <lineage>
        <taxon>Eukaryota</taxon>
        <taxon>Metazoa</taxon>
        <taxon>Spiralia</taxon>
        <taxon>Lophotrochozoa</taxon>
        <taxon>Mollusca</taxon>
        <taxon>Bivalvia</taxon>
        <taxon>Autobranchia</taxon>
        <taxon>Heteroconchia</taxon>
        <taxon>Euheterodonta</taxon>
        <taxon>Imparidentia</taxon>
        <taxon>Neoheterodontei</taxon>
        <taxon>Myida</taxon>
        <taxon>Dreissenoidea</taxon>
        <taxon>Dreissenidae</taxon>
        <taxon>Dreissena</taxon>
    </lineage>
</organism>
<proteinExistence type="predicted"/>
<comment type="caution">
    <text evidence="3">The sequence shown here is derived from an EMBL/GenBank/DDBJ whole genome shotgun (WGS) entry which is preliminary data.</text>
</comment>